<dbReference type="InterPro" id="IPR029063">
    <property type="entry name" value="SAM-dependent_MTases_sf"/>
</dbReference>
<accession>A0A6S6UDR0</accession>
<dbReference type="Gene3D" id="3.40.50.150">
    <property type="entry name" value="Vaccinia Virus protein VP39"/>
    <property type="match status" value="1"/>
</dbReference>
<name>A0A6S6UDR0_9BACT</name>
<dbReference type="GO" id="GO:0008168">
    <property type="term" value="F:methyltransferase activity"/>
    <property type="evidence" value="ECO:0007669"/>
    <property type="project" value="UniProtKB-KW"/>
</dbReference>
<organism evidence="1">
    <name type="scientific">uncultured Sulfurovum sp</name>
    <dbReference type="NCBI Taxonomy" id="269237"/>
    <lineage>
        <taxon>Bacteria</taxon>
        <taxon>Pseudomonadati</taxon>
        <taxon>Campylobacterota</taxon>
        <taxon>Epsilonproteobacteria</taxon>
        <taxon>Campylobacterales</taxon>
        <taxon>Sulfurovaceae</taxon>
        <taxon>Sulfurovum</taxon>
        <taxon>environmental samples</taxon>
    </lineage>
</organism>
<sequence>MHRCKICDASTRSIEDSKKELAYYRCLSCGFVSLDDQYIINKVDEKSKYDQHNNSLQNEGYVKMFEDFIELSIEPYRKNIQSVLEFGSGPEPVLSKLLERRGFEVDIYDLYYAPKKVYEDKKYDLISATEVFEHLQKPLEVLALLVKHLNENSYIVLMTKFPPKDDKEFLAWWYRRDPTHISFFTPTSFNVMAEKVGLKVLKTINKNIVIFQKK</sequence>
<reference evidence="1" key="1">
    <citation type="submission" date="2020-01" db="EMBL/GenBank/DDBJ databases">
        <authorList>
            <person name="Meier V. D."/>
            <person name="Meier V D."/>
        </authorList>
    </citation>
    <scope>NUCLEOTIDE SEQUENCE</scope>
    <source>
        <strain evidence="1">HLG_WM_MAG_02</strain>
    </source>
</reference>
<dbReference type="GO" id="GO:0032259">
    <property type="term" value="P:methylation"/>
    <property type="evidence" value="ECO:0007669"/>
    <property type="project" value="UniProtKB-KW"/>
</dbReference>
<proteinExistence type="predicted"/>
<gene>
    <name evidence="1" type="ORF">HELGO_WM25189</name>
</gene>
<evidence type="ECO:0000313" key="1">
    <source>
        <dbReference type="EMBL" id="CAA6825896.1"/>
    </source>
</evidence>
<dbReference type="SUPFAM" id="SSF53335">
    <property type="entry name" value="S-adenosyl-L-methionine-dependent methyltransferases"/>
    <property type="match status" value="1"/>
</dbReference>
<protein>
    <submittedName>
        <fullName evidence="1">Methyltransferase associated with DUF414</fullName>
    </submittedName>
</protein>
<dbReference type="EMBL" id="CACVAZ010000200">
    <property type="protein sequence ID" value="CAA6825896.1"/>
    <property type="molecule type" value="Genomic_DNA"/>
</dbReference>
<keyword evidence="1" id="KW-0808">Transferase</keyword>
<keyword evidence="1" id="KW-0489">Methyltransferase</keyword>
<dbReference type="Pfam" id="PF13489">
    <property type="entry name" value="Methyltransf_23"/>
    <property type="match status" value="1"/>
</dbReference>
<dbReference type="AlphaFoldDB" id="A0A6S6UDR0"/>